<proteinExistence type="predicted"/>
<protein>
    <submittedName>
        <fullName evidence="1">Helix-turn-helix domain-containing protein</fullName>
    </submittedName>
</protein>
<dbReference type="Proteomes" id="UP000194474">
    <property type="component" value="Unassembled WGS sequence"/>
</dbReference>
<evidence type="ECO:0000313" key="2">
    <source>
        <dbReference type="Proteomes" id="UP000194474"/>
    </source>
</evidence>
<dbReference type="RefSeq" id="WP_086470688.1">
    <property type="nucleotide sequence ID" value="NZ_FXWK01000001.1"/>
</dbReference>
<dbReference type="InterPro" id="IPR036388">
    <property type="entry name" value="WH-like_DNA-bd_sf"/>
</dbReference>
<dbReference type="OrthoDB" id="9788770at2"/>
<dbReference type="Pfam" id="PF12840">
    <property type="entry name" value="HTH_20"/>
    <property type="match status" value="1"/>
</dbReference>
<keyword evidence="2" id="KW-1185">Reference proteome</keyword>
<dbReference type="SUPFAM" id="SSF46785">
    <property type="entry name" value="Winged helix' DNA-binding domain"/>
    <property type="match status" value="1"/>
</dbReference>
<name>A0A1Y6FRW9_9HYPH</name>
<organism evidence="1 2">
    <name type="scientific">Devosia lucknowensis</name>
    <dbReference type="NCBI Taxonomy" id="1096929"/>
    <lineage>
        <taxon>Bacteria</taxon>
        <taxon>Pseudomonadati</taxon>
        <taxon>Pseudomonadota</taxon>
        <taxon>Alphaproteobacteria</taxon>
        <taxon>Hyphomicrobiales</taxon>
        <taxon>Devosiaceae</taxon>
        <taxon>Devosia</taxon>
    </lineage>
</organism>
<dbReference type="CDD" id="cd00090">
    <property type="entry name" value="HTH_ARSR"/>
    <property type="match status" value="1"/>
</dbReference>
<dbReference type="InterPro" id="IPR011991">
    <property type="entry name" value="ArsR-like_HTH"/>
</dbReference>
<gene>
    <name evidence="1" type="ORF">SAMN06295905_2475</name>
</gene>
<dbReference type="InterPro" id="IPR036390">
    <property type="entry name" value="WH_DNA-bd_sf"/>
</dbReference>
<dbReference type="EMBL" id="FXWK01000001">
    <property type="protein sequence ID" value="SMQ75950.1"/>
    <property type="molecule type" value="Genomic_DNA"/>
</dbReference>
<dbReference type="AlphaFoldDB" id="A0A1Y6FRW9"/>
<evidence type="ECO:0000313" key="1">
    <source>
        <dbReference type="EMBL" id="SMQ75950.1"/>
    </source>
</evidence>
<sequence>MTASEPTRLIDDAARAMMVLSPIKRRLLDALREPGSASSLAKRLDMSRQQLGYHLRALEAAGLVRLVEERKRRGFVERVLVASADAFVLDPALLGRKEVDAQDRYAAEHLVAVAGDIVREVTRMRGAAEAAGARLLTLTIEADVGFEQPHDFEDFAAALSEAVAAVAARYPQGAGRRRYHLTAAAHPAVADSKTKPIN</sequence>
<dbReference type="Gene3D" id="1.10.10.10">
    <property type="entry name" value="Winged helix-like DNA-binding domain superfamily/Winged helix DNA-binding domain"/>
    <property type="match status" value="1"/>
</dbReference>
<reference evidence="2" key="1">
    <citation type="submission" date="2017-04" db="EMBL/GenBank/DDBJ databases">
        <authorList>
            <person name="Varghese N."/>
            <person name="Submissions S."/>
        </authorList>
    </citation>
    <scope>NUCLEOTIDE SEQUENCE [LARGE SCALE GENOMIC DNA]</scope>
</reference>
<dbReference type="GO" id="GO:0006355">
    <property type="term" value="P:regulation of DNA-templated transcription"/>
    <property type="evidence" value="ECO:0007669"/>
    <property type="project" value="UniProtKB-ARBA"/>
</dbReference>
<accession>A0A1Y6FRW9</accession>